<evidence type="ECO:0000313" key="3">
    <source>
        <dbReference type="EMBL" id="SMF29721.1"/>
    </source>
</evidence>
<evidence type="ECO:0000313" key="4">
    <source>
        <dbReference type="Proteomes" id="UP000192906"/>
    </source>
</evidence>
<name>A0A1X7E8U9_9BACT</name>
<dbReference type="Pfam" id="PF03319">
    <property type="entry name" value="EutN_CcmL"/>
    <property type="match status" value="1"/>
</dbReference>
<dbReference type="PROSITE" id="PS51932">
    <property type="entry name" value="BMV"/>
    <property type="match status" value="1"/>
</dbReference>
<dbReference type="InterPro" id="IPR004992">
    <property type="entry name" value="EutN_CcmL"/>
</dbReference>
<dbReference type="Proteomes" id="UP000192906">
    <property type="component" value="Unassembled WGS sequence"/>
</dbReference>
<accession>A0A1X7E8U9</accession>
<dbReference type="OrthoDB" id="196195at2"/>
<sequence length="103" mass="10821">MMICKVIGNVWATRKEDTLSGLKLMVVQRLDVANKSGEEIFVAVDCVGAGIGDEVLVTTGSSARKALDNQEAPVDASIVGIIDEVQAQISEISSDAVSGQDKD</sequence>
<dbReference type="PANTHER" id="PTHR36539">
    <property type="entry name" value="ETHANOLAMINE UTILIZATION PROTEIN EUTN"/>
    <property type="match status" value="1"/>
</dbReference>
<reference evidence="4" key="1">
    <citation type="submission" date="2017-04" db="EMBL/GenBank/DDBJ databases">
        <authorList>
            <person name="Varghese N."/>
            <person name="Submissions S."/>
        </authorList>
    </citation>
    <scope>NUCLEOTIDE SEQUENCE [LARGE SCALE GENOMIC DNA]</scope>
    <source>
        <strain evidence="4">K3S</strain>
    </source>
</reference>
<dbReference type="CDD" id="cd01614">
    <property type="entry name" value="EutN_CcmL"/>
    <property type="match status" value="1"/>
</dbReference>
<dbReference type="GO" id="GO:0031469">
    <property type="term" value="C:bacterial microcompartment"/>
    <property type="evidence" value="ECO:0007669"/>
    <property type="project" value="UniProtKB-SubCell"/>
</dbReference>
<protein>
    <submittedName>
        <fullName evidence="3">Ethanolamine utilization protein EutN</fullName>
    </submittedName>
</protein>
<evidence type="ECO:0000256" key="1">
    <source>
        <dbReference type="ARBA" id="ARBA00024322"/>
    </source>
</evidence>
<evidence type="ECO:0000256" key="2">
    <source>
        <dbReference type="ARBA" id="ARBA00024446"/>
    </source>
</evidence>
<dbReference type="InterPro" id="IPR036677">
    <property type="entry name" value="EutN_CcmL_sf"/>
</dbReference>
<organism evidence="3 4">
    <name type="scientific">Desulfovibrio gilichinskyi</name>
    <dbReference type="NCBI Taxonomy" id="1519643"/>
    <lineage>
        <taxon>Bacteria</taxon>
        <taxon>Pseudomonadati</taxon>
        <taxon>Thermodesulfobacteriota</taxon>
        <taxon>Desulfovibrionia</taxon>
        <taxon>Desulfovibrionales</taxon>
        <taxon>Desulfovibrionaceae</taxon>
        <taxon>Desulfovibrio</taxon>
    </lineage>
</organism>
<gene>
    <name evidence="3" type="ORF">SAMN06295933_2794</name>
</gene>
<dbReference type="PANTHER" id="PTHR36539:SF2">
    <property type="entry name" value="ETHANOLAMINE UTILIZATION PROTEIN"/>
    <property type="match status" value="1"/>
</dbReference>
<dbReference type="AlphaFoldDB" id="A0A1X7E8U9"/>
<dbReference type="EMBL" id="FWZU01000004">
    <property type="protein sequence ID" value="SMF29721.1"/>
    <property type="molecule type" value="Genomic_DNA"/>
</dbReference>
<dbReference type="Gene3D" id="2.40.50.220">
    <property type="entry name" value="EutN/Ccml"/>
    <property type="match status" value="1"/>
</dbReference>
<comment type="subcellular location">
    <subcellularLocation>
        <location evidence="1">Bacterial microcompartment</location>
    </subcellularLocation>
</comment>
<dbReference type="RefSeq" id="WP_085103227.1">
    <property type="nucleotide sequence ID" value="NZ_FWZU01000004.1"/>
</dbReference>
<proteinExistence type="predicted"/>
<dbReference type="SUPFAM" id="SSF159133">
    <property type="entry name" value="EutN/CcmL-like"/>
    <property type="match status" value="1"/>
</dbReference>
<keyword evidence="2" id="KW-1283">Bacterial microcompartment</keyword>
<dbReference type="STRING" id="1519643.SAMN06295933_2794"/>
<keyword evidence="4" id="KW-1185">Reference proteome</keyword>